<dbReference type="Proteomes" id="UP001085076">
    <property type="component" value="Unassembled WGS sequence"/>
</dbReference>
<reference evidence="1 2" key="1">
    <citation type="journal article" date="2022" name="Hortic Res">
        <title>The genome of Dioscorea zingiberensis sheds light on the biosynthesis, origin and evolution of the medicinally important diosgenin saponins.</title>
        <authorList>
            <person name="Li Y."/>
            <person name="Tan C."/>
            <person name="Li Z."/>
            <person name="Guo J."/>
            <person name="Li S."/>
            <person name="Chen X."/>
            <person name="Wang C."/>
            <person name="Dai X."/>
            <person name="Yang H."/>
            <person name="Song W."/>
            <person name="Hou L."/>
            <person name="Xu J."/>
            <person name="Tong Z."/>
            <person name="Xu A."/>
            <person name="Yuan X."/>
            <person name="Wang W."/>
            <person name="Yang Q."/>
            <person name="Chen L."/>
            <person name="Sun Z."/>
            <person name="Wang K."/>
            <person name="Pan B."/>
            <person name="Chen J."/>
            <person name="Bao Y."/>
            <person name="Liu F."/>
            <person name="Qi X."/>
            <person name="Gang D.R."/>
            <person name="Wen J."/>
            <person name="Li J."/>
        </authorList>
    </citation>
    <scope>NUCLEOTIDE SEQUENCE [LARGE SCALE GENOMIC DNA]</scope>
    <source>
        <strain evidence="1">Dzin_1.0</strain>
    </source>
</reference>
<evidence type="ECO:0000313" key="1">
    <source>
        <dbReference type="EMBL" id="KAJ0959681.1"/>
    </source>
</evidence>
<keyword evidence="2" id="KW-1185">Reference proteome</keyword>
<name>A0A9D5BS75_9LILI</name>
<dbReference type="OrthoDB" id="10252740at2759"/>
<sequence length="68" mass="7301">YQRSTTAISVVAPVCYAHLAASQMGQFMKFDDMSETSSSHGGVSSAGTIVVPELPRLHEKVSSSMFFC</sequence>
<dbReference type="GO" id="GO:0003676">
    <property type="term" value="F:nucleic acid binding"/>
    <property type="evidence" value="ECO:0007669"/>
    <property type="project" value="InterPro"/>
</dbReference>
<dbReference type="AlphaFoldDB" id="A0A9D5BS75"/>
<gene>
    <name evidence="1" type="ORF">J5N97_000660</name>
</gene>
<comment type="caution">
    <text evidence="1">The sequence shown here is derived from an EMBL/GenBank/DDBJ whole genome shotgun (WGS) entry which is preliminary data.</text>
</comment>
<accession>A0A9D5BS75</accession>
<dbReference type="Gene3D" id="3.30.420.10">
    <property type="entry name" value="Ribonuclease H-like superfamily/Ribonuclease H"/>
    <property type="match status" value="1"/>
</dbReference>
<dbReference type="InterPro" id="IPR036397">
    <property type="entry name" value="RNaseH_sf"/>
</dbReference>
<feature type="non-terminal residue" evidence="1">
    <location>
        <position position="1"/>
    </location>
</feature>
<proteinExistence type="predicted"/>
<evidence type="ECO:0000313" key="2">
    <source>
        <dbReference type="Proteomes" id="UP001085076"/>
    </source>
</evidence>
<protein>
    <submittedName>
        <fullName evidence="1">Uncharacterized protein</fullName>
    </submittedName>
</protein>
<organism evidence="1 2">
    <name type="scientific">Dioscorea zingiberensis</name>
    <dbReference type="NCBI Taxonomy" id="325984"/>
    <lineage>
        <taxon>Eukaryota</taxon>
        <taxon>Viridiplantae</taxon>
        <taxon>Streptophyta</taxon>
        <taxon>Embryophyta</taxon>
        <taxon>Tracheophyta</taxon>
        <taxon>Spermatophyta</taxon>
        <taxon>Magnoliopsida</taxon>
        <taxon>Liliopsida</taxon>
        <taxon>Dioscoreales</taxon>
        <taxon>Dioscoreaceae</taxon>
        <taxon>Dioscorea</taxon>
    </lineage>
</organism>
<dbReference type="EMBL" id="JAGGNH010000199">
    <property type="protein sequence ID" value="KAJ0959681.1"/>
    <property type="molecule type" value="Genomic_DNA"/>
</dbReference>